<dbReference type="Gene3D" id="1.10.110.10">
    <property type="entry name" value="Plant lipid-transfer and hydrophobic proteins"/>
    <property type="match status" value="1"/>
</dbReference>
<feature type="domain" description="Bifunctional inhibitor/plant lipid transfer protein/seed storage helical" evidence="4">
    <location>
        <begin position="10"/>
        <end position="88"/>
    </location>
</feature>
<dbReference type="InterPro" id="IPR016140">
    <property type="entry name" value="Bifunc_inhib/LTP/seed_store"/>
</dbReference>
<dbReference type="PANTHER" id="PTHR35496">
    <property type="entry name" value="2S SEED STORAGE PROTEIN 1-RELATED"/>
    <property type="match status" value="1"/>
</dbReference>
<dbReference type="GO" id="GO:0045735">
    <property type="term" value="F:nutrient reservoir activity"/>
    <property type="evidence" value="ECO:0007669"/>
    <property type="project" value="UniProtKB-KW"/>
</dbReference>
<dbReference type="AlphaFoldDB" id="Q5FZI3"/>
<evidence type="ECO:0000256" key="1">
    <source>
        <dbReference type="ARBA" id="ARBA00008262"/>
    </source>
</evidence>
<organism evidence="5">
    <name type="scientific">Leonurus japonicus</name>
    <name type="common">Chinese motherwort</name>
    <name type="synonym">Leonurus artemisia</name>
    <dbReference type="NCBI Taxonomy" id="4138"/>
    <lineage>
        <taxon>Eukaryota</taxon>
        <taxon>Viridiplantae</taxon>
        <taxon>Streptophyta</taxon>
        <taxon>Embryophyta</taxon>
        <taxon>Tracheophyta</taxon>
        <taxon>Spermatophyta</taxon>
        <taxon>Magnoliopsida</taxon>
        <taxon>eudicotyledons</taxon>
        <taxon>Gunneridae</taxon>
        <taxon>Pentapetalae</taxon>
        <taxon>asterids</taxon>
        <taxon>lamiids</taxon>
        <taxon>Lamiales</taxon>
        <taxon>Lamiaceae</taxon>
        <taxon>Lamioideae</taxon>
        <taxon>Leonureae</taxon>
        <taxon>Leonurus</taxon>
    </lineage>
</organism>
<comment type="similarity">
    <text evidence="1">Belongs to the 2S seed storage albumins family.</text>
</comment>
<evidence type="ECO:0000256" key="3">
    <source>
        <dbReference type="ARBA" id="ARBA00023129"/>
    </source>
</evidence>
<evidence type="ECO:0000256" key="2">
    <source>
        <dbReference type="ARBA" id="ARBA00022761"/>
    </source>
</evidence>
<dbReference type="InterPro" id="IPR000617">
    <property type="entry name" value="Napin/2SS/CON"/>
</dbReference>
<keyword evidence="3" id="KW-0708">Seed storage protein</keyword>
<dbReference type="SMART" id="SM00499">
    <property type="entry name" value="AAI"/>
    <property type="match status" value="1"/>
</dbReference>
<keyword evidence="2" id="KW-0758">Storage protein</keyword>
<protein>
    <submittedName>
        <fullName evidence="5">Leonurin</fullName>
    </submittedName>
</protein>
<dbReference type="EMBL" id="AY871811">
    <property type="protein sequence ID" value="AAW66631.1"/>
    <property type="molecule type" value="mRNA"/>
</dbReference>
<dbReference type="SUPFAM" id="SSF47699">
    <property type="entry name" value="Bifunctional inhibitor/lipid-transfer protein/seed storage 2S albumin"/>
    <property type="match status" value="1"/>
</dbReference>
<dbReference type="InterPro" id="IPR036312">
    <property type="entry name" value="Bifun_inhib/LTP/seed_sf"/>
</dbReference>
<gene>
    <name evidence="5" type="primary">Leo</name>
</gene>
<dbReference type="Pfam" id="PF00234">
    <property type="entry name" value="Tryp_alpha_amyl"/>
    <property type="match status" value="1"/>
</dbReference>
<dbReference type="CDD" id="cd00010">
    <property type="entry name" value="AAI_LTSS"/>
    <property type="match status" value="1"/>
</dbReference>
<reference evidence="5" key="1">
    <citation type="submission" date="2004-12" db="EMBL/GenBank/DDBJ databases">
        <title>Isolation and Characterization of a Napin-like Antifungal and Antibacterial Protein with RIP (Ribosomes-inactivating Protein) Activity from the Seeds of Motherwort (Leonurus heterophyllus).</title>
        <authorList>
            <person name="Yang X."/>
            <person name="Xiao Y."/>
            <person name="Wang X."/>
            <person name="Li J."/>
            <person name="Li D."/>
            <person name="Luo X."/>
            <person name="Hou L."/>
            <person name="Luo M."/>
            <person name="Li X."/>
            <person name="Li Y."/>
            <person name="Pei Y."/>
        </authorList>
    </citation>
    <scope>NUCLEOTIDE SEQUENCE</scope>
    <source>
        <tissue evidence="5">Seed</tissue>
    </source>
</reference>
<evidence type="ECO:0000259" key="4">
    <source>
        <dbReference type="SMART" id="SM00499"/>
    </source>
</evidence>
<accession>Q5FZI3</accession>
<name>Q5FZI3_LEOJA</name>
<dbReference type="PANTHER" id="PTHR35496:SF4">
    <property type="entry name" value="2S SULFUR-RICH SEED STORAGE PROTEIN 2-LIKE"/>
    <property type="match status" value="1"/>
</dbReference>
<proteinExistence type="evidence at transcript level"/>
<sequence>MLQGRQFRSCQSYLRQRGNVLEMATGNPQSQTVEECCESLKDIERKQQQCGCEAIKHAMRQMQGGQSEEVYRKARMLPRTCGLRSQQCQFNVIFV</sequence>
<evidence type="ECO:0000313" key="5">
    <source>
        <dbReference type="EMBL" id="AAW66631.1"/>
    </source>
</evidence>